<accession>A0ABQ3U2Y0</accession>
<protein>
    <recommendedName>
        <fullName evidence="4">Secreted protein</fullName>
    </recommendedName>
</protein>
<dbReference type="EMBL" id="BNEK01000003">
    <property type="protein sequence ID" value="GHJ29727.1"/>
    <property type="molecule type" value="Genomic_DNA"/>
</dbReference>
<evidence type="ECO:0000313" key="2">
    <source>
        <dbReference type="EMBL" id="GHJ29727.1"/>
    </source>
</evidence>
<proteinExistence type="predicted"/>
<gene>
    <name evidence="2" type="ORF">TPA0910_41600</name>
</gene>
<dbReference type="Proteomes" id="UP001054854">
    <property type="component" value="Unassembled WGS sequence"/>
</dbReference>
<sequence length="99" mass="10524">MLLWYMKRAALAALVAGAQRRQWDWAQGRLPQRQPPGANISPSATFLSGGADARATTEASAAARAPTWARVPVRFFSTPLVQALITGRQVTVSAAFSGA</sequence>
<comment type="caution">
    <text evidence="2">The sequence shown here is derived from an EMBL/GenBank/DDBJ whole genome shotgun (WGS) entry which is preliminary data.</text>
</comment>
<feature type="region of interest" description="Disordered" evidence="1">
    <location>
        <begin position="29"/>
        <end position="52"/>
    </location>
</feature>
<keyword evidence="3" id="KW-1185">Reference proteome</keyword>
<name>A0ABQ3U2Y0_STRHY</name>
<evidence type="ECO:0000256" key="1">
    <source>
        <dbReference type="SAM" id="MobiDB-lite"/>
    </source>
</evidence>
<organism evidence="2 3">
    <name type="scientific">Streptomyces hygroscopicus</name>
    <dbReference type="NCBI Taxonomy" id="1912"/>
    <lineage>
        <taxon>Bacteria</taxon>
        <taxon>Bacillati</taxon>
        <taxon>Actinomycetota</taxon>
        <taxon>Actinomycetes</taxon>
        <taxon>Kitasatosporales</taxon>
        <taxon>Streptomycetaceae</taxon>
        <taxon>Streptomyces</taxon>
        <taxon>Streptomyces violaceusniger group</taxon>
    </lineage>
</organism>
<evidence type="ECO:0008006" key="4">
    <source>
        <dbReference type="Google" id="ProtNLM"/>
    </source>
</evidence>
<evidence type="ECO:0000313" key="3">
    <source>
        <dbReference type="Proteomes" id="UP001054854"/>
    </source>
</evidence>
<reference evidence="2" key="1">
    <citation type="submission" date="2024-05" db="EMBL/GenBank/DDBJ databases">
        <title>Whole genome shotgun sequence of Streptomyces hygroscopicus NBRC 113678.</title>
        <authorList>
            <person name="Komaki H."/>
            <person name="Tamura T."/>
        </authorList>
    </citation>
    <scope>NUCLEOTIDE SEQUENCE</scope>
    <source>
        <strain evidence="2">N11-34</strain>
    </source>
</reference>